<evidence type="ECO:0000259" key="1">
    <source>
        <dbReference type="Pfam" id="PF01548"/>
    </source>
</evidence>
<dbReference type="PANTHER" id="PTHR33055">
    <property type="entry name" value="TRANSPOSASE FOR INSERTION SEQUENCE ELEMENT IS1111A"/>
    <property type="match status" value="1"/>
</dbReference>
<dbReference type="NCBIfam" id="NF033542">
    <property type="entry name" value="transpos_IS110"/>
    <property type="match status" value="1"/>
</dbReference>
<name>A0ABV6J1K8_9PROT</name>
<dbReference type="InterPro" id="IPR002525">
    <property type="entry name" value="Transp_IS110-like_N"/>
</dbReference>
<protein>
    <submittedName>
        <fullName evidence="3">IS110 family transposase</fullName>
    </submittedName>
</protein>
<dbReference type="Pfam" id="PF02371">
    <property type="entry name" value="Transposase_20"/>
    <property type="match status" value="1"/>
</dbReference>
<dbReference type="EMBL" id="JBHLVZ010000134">
    <property type="protein sequence ID" value="MFC0389727.1"/>
    <property type="molecule type" value="Genomic_DNA"/>
</dbReference>
<dbReference type="Proteomes" id="UP001589789">
    <property type="component" value="Unassembled WGS sequence"/>
</dbReference>
<dbReference type="Pfam" id="PF01548">
    <property type="entry name" value="DEDD_Tnp_IS110"/>
    <property type="match status" value="1"/>
</dbReference>
<feature type="domain" description="Transposase IS116/IS110/IS902 C-terminal" evidence="2">
    <location>
        <begin position="244"/>
        <end position="321"/>
    </location>
</feature>
<dbReference type="RefSeq" id="WP_377057275.1">
    <property type="nucleotide sequence ID" value="NZ_JBHLVZ010000134.1"/>
</dbReference>
<organism evidence="3 4">
    <name type="scientific">Muricoccus vinaceus</name>
    <dbReference type="NCBI Taxonomy" id="424704"/>
    <lineage>
        <taxon>Bacteria</taxon>
        <taxon>Pseudomonadati</taxon>
        <taxon>Pseudomonadota</taxon>
        <taxon>Alphaproteobacteria</taxon>
        <taxon>Acetobacterales</taxon>
        <taxon>Roseomonadaceae</taxon>
        <taxon>Muricoccus</taxon>
    </lineage>
</organism>
<reference evidence="3 4" key="1">
    <citation type="submission" date="2024-09" db="EMBL/GenBank/DDBJ databases">
        <authorList>
            <person name="Sun Q."/>
            <person name="Mori K."/>
        </authorList>
    </citation>
    <scope>NUCLEOTIDE SEQUENCE [LARGE SCALE GENOMIC DNA]</scope>
    <source>
        <strain evidence="3 4">CCM 7468</strain>
    </source>
</reference>
<evidence type="ECO:0000313" key="4">
    <source>
        <dbReference type="Proteomes" id="UP001589789"/>
    </source>
</evidence>
<sequence length="375" mass="42295">MPSNDNIIHIAIEFSTSVWLVGTRLPGAAKSRMHRIDAGDSKALLTLVGDLRARRVNGLDQVAQLVCCFEAGRDGFWLHRLLTANGVLTYVVEPTSILVNRRARRAKTDRLDAEGLLRVLAAYVGGDHQVCSMVRVPTPEEEDAKRPHREREQLVQDRTRFENRILALLATQGIRQRPSLRTWERDLNALRSGDGRAMPPHLLAELHRLRRRLVLTMELIREADAERTATLAAAPDEAASQKVTILQRIRGIGENFAAVLVREVLYRPFSNRKQLASYVGLTPTPYQSGTMDRDRRIGRSGNPRARTTMVQLAWLWLRYQPGSALAAWFRTRVGTLQGRTRRIAIVAMARKLLIALWRYTETGQIPDGVAVRARA</sequence>
<evidence type="ECO:0000259" key="2">
    <source>
        <dbReference type="Pfam" id="PF02371"/>
    </source>
</evidence>
<dbReference type="PANTHER" id="PTHR33055:SF3">
    <property type="entry name" value="PUTATIVE TRANSPOSASE FOR IS117-RELATED"/>
    <property type="match status" value="1"/>
</dbReference>
<dbReference type="InterPro" id="IPR003346">
    <property type="entry name" value="Transposase_20"/>
</dbReference>
<proteinExistence type="predicted"/>
<keyword evidence="4" id="KW-1185">Reference proteome</keyword>
<gene>
    <name evidence="3" type="ORF">ACFFIC_29940</name>
</gene>
<dbReference type="InterPro" id="IPR047650">
    <property type="entry name" value="Transpos_IS110"/>
</dbReference>
<comment type="caution">
    <text evidence="3">The sequence shown here is derived from an EMBL/GenBank/DDBJ whole genome shotgun (WGS) entry which is preliminary data.</text>
</comment>
<accession>A0ABV6J1K8</accession>
<feature type="domain" description="Transposase IS110-like N-terminal" evidence="1">
    <location>
        <begin position="63"/>
        <end position="170"/>
    </location>
</feature>
<evidence type="ECO:0000313" key="3">
    <source>
        <dbReference type="EMBL" id="MFC0389727.1"/>
    </source>
</evidence>